<evidence type="ECO:0000313" key="2">
    <source>
        <dbReference type="EMBL" id="KAF0714694.1"/>
    </source>
</evidence>
<name>A0A485KBA7_9STRA</name>
<feature type="compositionally biased region" description="Basic and acidic residues" evidence="1">
    <location>
        <begin position="361"/>
        <end position="371"/>
    </location>
</feature>
<dbReference type="Proteomes" id="UP000332933">
    <property type="component" value="Unassembled WGS sequence"/>
</dbReference>
<dbReference type="EMBL" id="VJMH01000728">
    <property type="protein sequence ID" value="KAF0714694.1"/>
    <property type="molecule type" value="Genomic_DNA"/>
</dbReference>
<reference evidence="3 4" key="1">
    <citation type="submission" date="2019-03" db="EMBL/GenBank/DDBJ databases">
        <authorList>
            <person name="Gaulin E."/>
            <person name="Dumas B."/>
        </authorList>
    </citation>
    <scope>NUCLEOTIDE SEQUENCE [LARGE SCALE GENOMIC DNA]</scope>
    <source>
        <strain evidence="3">CBS 568.67</strain>
    </source>
</reference>
<reference evidence="2" key="2">
    <citation type="submission" date="2019-06" db="EMBL/GenBank/DDBJ databases">
        <title>Genomics analysis of Aphanomyces spp. identifies a new class of oomycete effector associated with host adaptation.</title>
        <authorList>
            <person name="Gaulin E."/>
        </authorList>
    </citation>
    <scope>NUCLEOTIDE SEQUENCE</scope>
    <source>
        <strain evidence="2">CBS 578.67</strain>
    </source>
</reference>
<protein>
    <submittedName>
        <fullName evidence="3">Aste57867_3744 protein</fullName>
    </submittedName>
</protein>
<sequence length="478" mass="52467">MDGQGRDYQDEIADAAQVFITKAIERSEGTNPLHLAELAIASRGKHYAWLKDILDIVNADGRLRQQGNTFKIVPGVNLSAPLSSQVMPEGEVTAETKTAATTVQPRDESLPRMSQPPPAVMAIPTWTSEPAPAAADELPEEDAFLSYVSSNKAIRVGSVSTDQQLLSFVARYCHACPPVSAFRSWWKGLGGETSAAAATPLLARLAHLSFVRIEVSSSSSTKKLVWDVNALAKYAAEKSAAPAPTAGAAAGWTPAGLETDVSIVKKMLLHQLKMFAFYRIQNIHRTVEMKRQGGGNDPAFDLNRYVDHIVHELEKDKRLVLTTDESGVPAFTWADKSKLAHVLTPSVAASTAAPPVPASEGAKRPRDKPVESNRSSWDPADADKYDKEGFYFQSDDPTNGASPKRRRLHEVRQPVYEWYEPPRVLLPSTMPERPVVVDSVEAKVQTQRANFLRQNVEVPYQAVPELGTKRIALDFEEH</sequence>
<proteinExistence type="predicted"/>
<dbReference type="EMBL" id="CAADRA010000728">
    <property type="protein sequence ID" value="VFT80896.1"/>
    <property type="molecule type" value="Genomic_DNA"/>
</dbReference>
<dbReference type="AlphaFoldDB" id="A0A485KBA7"/>
<keyword evidence="4" id="KW-1185">Reference proteome</keyword>
<evidence type="ECO:0000256" key="1">
    <source>
        <dbReference type="SAM" id="MobiDB-lite"/>
    </source>
</evidence>
<evidence type="ECO:0000313" key="3">
    <source>
        <dbReference type="EMBL" id="VFT80896.1"/>
    </source>
</evidence>
<gene>
    <name evidence="3" type="primary">Aste57867_3744</name>
    <name evidence="2" type="ORF">As57867_003733</name>
    <name evidence="3" type="ORF">ASTE57867_3744</name>
</gene>
<feature type="region of interest" description="Disordered" evidence="1">
    <location>
        <begin position="348"/>
        <end position="407"/>
    </location>
</feature>
<organism evidence="3 4">
    <name type="scientific">Aphanomyces stellatus</name>
    <dbReference type="NCBI Taxonomy" id="120398"/>
    <lineage>
        <taxon>Eukaryota</taxon>
        <taxon>Sar</taxon>
        <taxon>Stramenopiles</taxon>
        <taxon>Oomycota</taxon>
        <taxon>Saprolegniomycetes</taxon>
        <taxon>Saprolegniales</taxon>
        <taxon>Verrucalvaceae</taxon>
        <taxon>Aphanomyces</taxon>
    </lineage>
</organism>
<dbReference type="OrthoDB" id="75692at2759"/>
<evidence type="ECO:0000313" key="4">
    <source>
        <dbReference type="Proteomes" id="UP000332933"/>
    </source>
</evidence>
<accession>A0A485KBA7</accession>